<dbReference type="PROSITE" id="PS50013">
    <property type="entry name" value="CHROMO_2"/>
    <property type="match status" value="1"/>
</dbReference>
<keyword evidence="3" id="KW-1185">Reference proteome</keyword>
<sequence>MLAVTDGLLEYVASQGILRVVESLKEHKWNADISDFEILVGWKGLQSLEDSYEPMQNLA</sequence>
<feature type="domain" description="Chromo" evidence="1">
    <location>
        <begin position="12"/>
        <end position="59"/>
    </location>
</feature>
<gene>
    <name evidence="2" type="ORF">PHMEG_00028683</name>
</gene>
<evidence type="ECO:0000259" key="1">
    <source>
        <dbReference type="PROSITE" id="PS50013"/>
    </source>
</evidence>
<dbReference type="Proteomes" id="UP000198211">
    <property type="component" value="Unassembled WGS sequence"/>
</dbReference>
<evidence type="ECO:0000313" key="2">
    <source>
        <dbReference type="EMBL" id="OWZ00187.1"/>
    </source>
</evidence>
<dbReference type="SUPFAM" id="SSF54160">
    <property type="entry name" value="Chromo domain-like"/>
    <property type="match status" value="1"/>
</dbReference>
<dbReference type="OrthoDB" id="126475at2759"/>
<organism evidence="2 3">
    <name type="scientific">Phytophthora megakarya</name>
    <dbReference type="NCBI Taxonomy" id="4795"/>
    <lineage>
        <taxon>Eukaryota</taxon>
        <taxon>Sar</taxon>
        <taxon>Stramenopiles</taxon>
        <taxon>Oomycota</taxon>
        <taxon>Peronosporomycetes</taxon>
        <taxon>Peronosporales</taxon>
        <taxon>Peronosporaceae</taxon>
        <taxon>Phytophthora</taxon>
    </lineage>
</organism>
<dbReference type="EMBL" id="NBNE01007827">
    <property type="protein sequence ID" value="OWZ00187.1"/>
    <property type="molecule type" value="Genomic_DNA"/>
</dbReference>
<name>A0A225V5Y7_9STRA</name>
<dbReference type="AlphaFoldDB" id="A0A225V5Y7"/>
<dbReference type="InterPro" id="IPR000953">
    <property type="entry name" value="Chromo/chromo_shadow_dom"/>
</dbReference>
<dbReference type="InterPro" id="IPR016197">
    <property type="entry name" value="Chromo-like_dom_sf"/>
</dbReference>
<reference evidence="3" key="1">
    <citation type="submission" date="2017-03" db="EMBL/GenBank/DDBJ databases">
        <title>Phytopthora megakarya and P. palmivora, two closely related causual agents of cacao black pod achieved similar genome size and gene model numbers by different mechanisms.</title>
        <authorList>
            <person name="Ali S."/>
            <person name="Shao J."/>
            <person name="Larry D.J."/>
            <person name="Kronmiller B."/>
            <person name="Shen D."/>
            <person name="Strem M.D."/>
            <person name="Melnick R.L."/>
            <person name="Guiltinan M.J."/>
            <person name="Tyler B.M."/>
            <person name="Meinhardt L.W."/>
            <person name="Bailey B.A."/>
        </authorList>
    </citation>
    <scope>NUCLEOTIDE SEQUENCE [LARGE SCALE GENOMIC DNA]</scope>
    <source>
        <strain evidence="3">zdho120</strain>
    </source>
</reference>
<accession>A0A225V5Y7</accession>
<evidence type="ECO:0000313" key="3">
    <source>
        <dbReference type="Proteomes" id="UP000198211"/>
    </source>
</evidence>
<proteinExistence type="predicted"/>
<protein>
    <recommendedName>
        <fullName evidence="1">Chromo domain-containing protein</fullName>
    </recommendedName>
</protein>
<comment type="caution">
    <text evidence="2">The sequence shown here is derived from an EMBL/GenBank/DDBJ whole genome shotgun (WGS) entry which is preliminary data.</text>
</comment>